<protein>
    <recommendedName>
        <fullName evidence="2">Plastid lipid-associated protein/fibrillin conserved domain-containing protein</fullName>
    </recommendedName>
</protein>
<accession>A0A7S2UVC0</accession>
<organism evidence="1">
    <name type="scientific">Fibrocapsa japonica</name>
    <dbReference type="NCBI Taxonomy" id="94617"/>
    <lineage>
        <taxon>Eukaryota</taxon>
        <taxon>Sar</taxon>
        <taxon>Stramenopiles</taxon>
        <taxon>Ochrophyta</taxon>
        <taxon>Raphidophyceae</taxon>
        <taxon>Chattonellales</taxon>
        <taxon>Chattonellaceae</taxon>
        <taxon>Fibrocapsa</taxon>
    </lineage>
</organism>
<dbReference type="EMBL" id="HBHR01002976">
    <property type="protein sequence ID" value="CAD9858801.1"/>
    <property type="molecule type" value="Transcribed_RNA"/>
</dbReference>
<evidence type="ECO:0000313" key="1">
    <source>
        <dbReference type="EMBL" id="CAD9858801.1"/>
    </source>
</evidence>
<reference evidence="1" key="1">
    <citation type="submission" date="2021-01" db="EMBL/GenBank/DDBJ databases">
        <authorList>
            <person name="Corre E."/>
            <person name="Pelletier E."/>
            <person name="Niang G."/>
            <person name="Scheremetjew M."/>
            <person name="Finn R."/>
            <person name="Kale V."/>
            <person name="Holt S."/>
            <person name="Cochrane G."/>
            <person name="Meng A."/>
            <person name="Brown T."/>
            <person name="Cohen L."/>
        </authorList>
    </citation>
    <scope>NUCLEOTIDE SEQUENCE</scope>
    <source>
        <strain evidence="1">CCMP1661</strain>
    </source>
</reference>
<sequence length="270" mass="29348">MAGLTRAAISLTAIVLVAYTPAFAFVSLFPSIGPVAHRCVQRVQSQPTSPASILYMAKKKKSRSNGTEEKTLKKKNVEQEAGIVADGLLELCTAEKRDTEKISSVVEELKKYTDSIMPAQSSNLRGDWEVVFVTDADALDHVGTGLRKLPLTKMEAMFLSFDGSRSVGRSIEASEILRILGPFPNVKNKLSGTYKAQGARSLSIKYDLMIDGTGKEVKSGSATTDRSISINVEFVGEKALVATIPSSQHIMVLKREVDLDEALRKLRVDG</sequence>
<gene>
    <name evidence="1" type="ORF">FJAP1339_LOCUS1320</name>
</gene>
<name>A0A7S2UVC0_9STRA</name>
<evidence type="ECO:0008006" key="2">
    <source>
        <dbReference type="Google" id="ProtNLM"/>
    </source>
</evidence>
<dbReference type="AlphaFoldDB" id="A0A7S2UVC0"/>
<proteinExistence type="predicted"/>